<dbReference type="InterPro" id="IPR016040">
    <property type="entry name" value="NAD(P)-bd_dom"/>
</dbReference>
<proteinExistence type="predicted"/>
<keyword evidence="2" id="KW-0604">Photosystem II</keyword>
<dbReference type="Proteomes" id="UP000290657">
    <property type="component" value="Unassembled WGS sequence"/>
</dbReference>
<evidence type="ECO:0000313" key="5">
    <source>
        <dbReference type="Proteomes" id="UP000290657"/>
    </source>
</evidence>
<dbReference type="InterPro" id="IPR036291">
    <property type="entry name" value="NAD(P)-bd_dom_sf"/>
</dbReference>
<dbReference type="Gene3D" id="3.40.50.720">
    <property type="entry name" value="NAD(P)-binding Rossmann-like Domain"/>
    <property type="match status" value="1"/>
</dbReference>
<evidence type="ECO:0000256" key="2">
    <source>
        <dbReference type="ARBA" id="ARBA00023276"/>
    </source>
</evidence>
<dbReference type="GO" id="GO:0015979">
    <property type="term" value="P:photosynthesis"/>
    <property type="evidence" value="ECO:0007669"/>
    <property type="project" value="UniProtKB-KW"/>
</dbReference>
<dbReference type="InterPro" id="IPR044256">
    <property type="entry name" value="HCF244-like"/>
</dbReference>
<dbReference type="Pfam" id="PF13460">
    <property type="entry name" value="NAD_binding_10"/>
    <property type="match status" value="1"/>
</dbReference>
<reference evidence="4 5" key="1">
    <citation type="submission" date="2017-10" db="EMBL/GenBank/DDBJ databases">
        <title>Genomics of the genus Arcobacter.</title>
        <authorList>
            <person name="Perez-Cataluna A."/>
            <person name="Figueras M.J."/>
        </authorList>
    </citation>
    <scope>NUCLEOTIDE SEQUENCE [LARGE SCALE GENOMIC DNA]</scope>
    <source>
        <strain evidence="4 5">CECT 8987</strain>
    </source>
</reference>
<dbReference type="OrthoDB" id="367683at2"/>
<dbReference type="SUPFAM" id="SSF51735">
    <property type="entry name" value="NAD(P)-binding Rossmann-fold domains"/>
    <property type="match status" value="1"/>
</dbReference>
<dbReference type="RefSeq" id="WP_128997166.1">
    <property type="nucleotide sequence ID" value="NZ_PDKN01000011.1"/>
</dbReference>
<name>A0A4Q0XQS5_9BACT</name>
<evidence type="ECO:0000259" key="3">
    <source>
        <dbReference type="Pfam" id="PF13460"/>
    </source>
</evidence>
<dbReference type="EMBL" id="PDKN01000011">
    <property type="protein sequence ID" value="RXJ54162.1"/>
    <property type="molecule type" value="Genomic_DNA"/>
</dbReference>
<gene>
    <name evidence="4" type="ORF">CRV04_12335</name>
</gene>
<feature type="domain" description="NAD(P)-binding" evidence="3">
    <location>
        <begin position="10"/>
        <end position="191"/>
    </location>
</feature>
<sequence length="288" mass="33375">MKKKRFLVAGATGYLGQYIVKEIKKQDYFVRVLIREEKQKELFSNVDEFFIGEVTKPETLNNIANNIDYIFSSIGITRQRDGLTYMDVDYQGNKNLLNEAIKSNVTKFEYISAIDGDKFKNLKIFEAKEKFVEELKNSSLKYSIIRPNGFFSDMKDFLNIAKSGKIYLFSHGEYKLNPIHGEDLARFCVKKLISTDNEEEQIGGPDILTQNEIAKLALKAWNKEIKIVHLPNFIRVIIIKLLRIFTSSKVYGPIEFFLTLLAKDNIASTYGDKRLEDFFLEEVKKTRN</sequence>
<organism evidence="4 5">
    <name type="scientific">Candidatus Marinarcus aquaticus</name>
    <dbReference type="NCBI Taxonomy" id="2044504"/>
    <lineage>
        <taxon>Bacteria</taxon>
        <taxon>Pseudomonadati</taxon>
        <taxon>Campylobacterota</taxon>
        <taxon>Epsilonproteobacteria</taxon>
        <taxon>Campylobacterales</taxon>
        <taxon>Arcobacteraceae</taxon>
        <taxon>Candidatus Marinarcus</taxon>
    </lineage>
</organism>
<protein>
    <submittedName>
        <fullName evidence="4">NmrA family protein</fullName>
    </submittedName>
</protein>
<comment type="caution">
    <text evidence="4">The sequence shown here is derived from an EMBL/GenBank/DDBJ whole genome shotgun (WGS) entry which is preliminary data.</text>
</comment>
<dbReference type="AlphaFoldDB" id="A0A4Q0XQS5"/>
<dbReference type="GO" id="GO:0009523">
    <property type="term" value="C:photosystem II"/>
    <property type="evidence" value="ECO:0007669"/>
    <property type="project" value="UniProtKB-KW"/>
</dbReference>
<dbReference type="CDD" id="cd05243">
    <property type="entry name" value="SDR_a5"/>
    <property type="match status" value="1"/>
</dbReference>
<dbReference type="PANTHER" id="PTHR47128:SF2">
    <property type="entry name" value="PROTEIN HIGH CHLOROPHYLL FLUORESCENCE PHENOTYPE 244, CHLOROPLASTIC"/>
    <property type="match status" value="1"/>
</dbReference>
<keyword evidence="1" id="KW-0602">Photosynthesis</keyword>
<evidence type="ECO:0000256" key="1">
    <source>
        <dbReference type="ARBA" id="ARBA00022531"/>
    </source>
</evidence>
<keyword evidence="5" id="KW-1185">Reference proteome</keyword>
<dbReference type="PANTHER" id="PTHR47128">
    <property type="match status" value="1"/>
</dbReference>
<accession>A0A4Q0XQS5</accession>
<evidence type="ECO:0000313" key="4">
    <source>
        <dbReference type="EMBL" id="RXJ54162.1"/>
    </source>
</evidence>